<evidence type="ECO:0000313" key="3">
    <source>
        <dbReference type="Proteomes" id="UP001245184"/>
    </source>
</evidence>
<dbReference type="Pfam" id="PF02371">
    <property type="entry name" value="Transposase_20"/>
    <property type="match status" value="1"/>
</dbReference>
<dbReference type="EMBL" id="JAVIZN010000002">
    <property type="protein sequence ID" value="MDR6203951.1"/>
    <property type="molecule type" value="Genomic_DNA"/>
</dbReference>
<name>A0ABD5CF72_9BURK</name>
<dbReference type="AlphaFoldDB" id="A0ABD5CF72"/>
<comment type="caution">
    <text evidence="2">The sequence shown here is derived from an EMBL/GenBank/DDBJ whole genome shotgun (WGS) entry which is preliminary data.</text>
</comment>
<evidence type="ECO:0000259" key="1">
    <source>
        <dbReference type="Pfam" id="PF02371"/>
    </source>
</evidence>
<evidence type="ECO:0000313" key="2">
    <source>
        <dbReference type="EMBL" id="MDR6203951.1"/>
    </source>
</evidence>
<reference evidence="2 3" key="1">
    <citation type="submission" date="2023-08" db="EMBL/GenBank/DDBJ databases">
        <title>Genome sequencing of plant associated microbes to promote plant fitness in Sorghum bicolor and Oryza sativa.</title>
        <authorList>
            <person name="Coleman-Derr D."/>
        </authorList>
    </citation>
    <scope>NUCLEOTIDE SEQUENCE [LARGE SCALE GENOMIC DNA]</scope>
    <source>
        <strain evidence="2 3">SLBN-33</strain>
    </source>
</reference>
<accession>A0ABD5CF72</accession>
<gene>
    <name evidence="2" type="ORF">QF025_002671</name>
</gene>
<sequence length="290" mass="32285">MKLRIIQTNALRDLLHEFGEILPESYRAFSKAFPAALARAAERLPAMLIDSLREQWTRAQDTDREMVVLERRLASLFRNNPDCQKVADIPGVGLLTATATVAAIGDVRTFKFGREFAAWLGLVPQQSGTGGRVRQMGLSNLGDTYLRTLLLHGARSVIIQGKRSAWIDACSNVDHLALVQIGGPDEIFVIERIANQADRTAFQAAGAVVSLRPSFARLNWPLRMRCINSMPERVIAAFLNRLKPSIAFVRDLMFRWSCSSRWIGPSCHLAASPRLSARAQRGAMPRNHRA</sequence>
<dbReference type="InterPro" id="IPR003346">
    <property type="entry name" value="Transposase_20"/>
</dbReference>
<dbReference type="PANTHER" id="PTHR33055:SF3">
    <property type="entry name" value="PUTATIVE TRANSPOSASE FOR IS117-RELATED"/>
    <property type="match status" value="1"/>
</dbReference>
<dbReference type="InterPro" id="IPR047650">
    <property type="entry name" value="Transpos_IS110"/>
</dbReference>
<feature type="domain" description="Transposase IS116/IS110/IS902 C-terminal" evidence="1">
    <location>
        <begin position="84"/>
        <end position="158"/>
    </location>
</feature>
<organism evidence="2 3">
    <name type="scientific">Paraburkholderia graminis</name>
    <dbReference type="NCBI Taxonomy" id="60548"/>
    <lineage>
        <taxon>Bacteria</taxon>
        <taxon>Pseudomonadati</taxon>
        <taxon>Pseudomonadota</taxon>
        <taxon>Betaproteobacteria</taxon>
        <taxon>Burkholderiales</taxon>
        <taxon>Burkholderiaceae</taxon>
        <taxon>Paraburkholderia</taxon>
    </lineage>
</organism>
<proteinExistence type="predicted"/>
<protein>
    <recommendedName>
        <fullName evidence="1">Transposase IS116/IS110/IS902 C-terminal domain-containing protein</fullName>
    </recommendedName>
</protein>
<dbReference type="Proteomes" id="UP001245184">
    <property type="component" value="Unassembled WGS sequence"/>
</dbReference>
<dbReference type="PANTHER" id="PTHR33055">
    <property type="entry name" value="TRANSPOSASE FOR INSERTION SEQUENCE ELEMENT IS1111A"/>
    <property type="match status" value="1"/>
</dbReference>